<gene>
    <name evidence="2" type="ORF">GFK26_23565</name>
</gene>
<dbReference type="AlphaFoldDB" id="A0A5Q0M9K2"/>
<dbReference type="PROSITE" id="PS00061">
    <property type="entry name" value="ADH_SHORT"/>
    <property type="match status" value="1"/>
</dbReference>
<evidence type="ECO:0000313" key="2">
    <source>
        <dbReference type="EMBL" id="QFZ85527.1"/>
    </source>
</evidence>
<dbReference type="Gene3D" id="3.40.50.720">
    <property type="entry name" value="NAD(P)-binding Rossmann-like Domain"/>
    <property type="match status" value="1"/>
</dbReference>
<protein>
    <submittedName>
        <fullName evidence="2">SDR family oxidoreductase</fullName>
    </submittedName>
</protein>
<dbReference type="InterPro" id="IPR020904">
    <property type="entry name" value="Sc_DH/Rdtase_CS"/>
</dbReference>
<organism evidence="2 3">
    <name type="scientific">Variovorax paradoxus</name>
    <dbReference type="NCBI Taxonomy" id="34073"/>
    <lineage>
        <taxon>Bacteria</taxon>
        <taxon>Pseudomonadati</taxon>
        <taxon>Pseudomonadota</taxon>
        <taxon>Betaproteobacteria</taxon>
        <taxon>Burkholderiales</taxon>
        <taxon>Comamonadaceae</taxon>
        <taxon>Variovorax</taxon>
    </lineage>
</organism>
<dbReference type="InterPro" id="IPR002347">
    <property type="entry name" value="SDR_fam"/>
</dbReference>
<dbReference type="GO" id="GO:0016616">
    <property type="term" value="F:oxidoreductase activity, acting on the CH-OH group of donors, NAD or NADP as acceptor"/>
    <property type="evidence" value="ECO:0007669"/>
    <property type="project" value="TreeGrafter"/>
</dbReference>
<dbReference type="SUPFAM" id="SSF51735">
    <property type="entry name" value="NAD(P)-binding Rossmann-fold domains"/>
    <property type="match status" value="1"/>
</dbReference>
<name>A0A5Q0M9K2_VARPD</name>
<reference evidence="2 3" key="1">
    <citation type="submission" date="2019-10" db="EMBL/GenBank/DDBJ databases">
        <title>Complete genome sequence of Variovorax paradoxus 5C-2.</title>
        <authorList>
            <person name="Gogoleva N.E."/>
            <person name="Balkin A.S."/>
        </authorList>
    </citation>
    <scope>NUCLEOTIDE SEQUENCE [LARGE SCALE GENOMIC DNA]</scope>
    <source>
        <strain evidence="2 3">5C-2</strain>
    </source>
</reference>
<dbReference type="FunFam" id="3.40.50.720:FF:000084">
    <property type="entry name" value="Short-chain dehydrogenase reductase"/>
    <property type="match status" value="1"/>
</dbReference>
<dbReference type="Pfam" id="PF13561">
    <property type="entry name" value="adh_short_C2"/>
    <property type="match status" value="1"/>
</dbReference>
<dbReference type="PANTHER" id="PTHR42760">
    <property type="entry name" value="SHORT-CHAIN DEHYDROGENASES/REDUCTASES FAMILY MEMBER"/>
    <property type="match status" value="1"/>
</dbReference>
<sequence>MQENQTDRDTLLDTFRSDLFNGKSIVVSGATSGIGLAIAHGFARLGASVVATGSSPEKIARERLNPANQAIRFELLDARDGDGIKAFAATFETLDVLVNAQGILCGEAEHTEEVFLDVIDVNLNGVMRMSYAFREHLIRAKGSIINISSMLSYLVEPEIPAYAASKTGLLGLTRTLAHAYGPHGVRVNTISPGYHKTDMTKVLWSVPKSHDLIAGHSALKRWGSTEDLVGAAIFYASPAASFITATDLPVDGGYVVGNTVR</sequence>
<dbReference type="RefSeq" id="WP_153284098.1">
    <property type="nucleotide sequence ID" value="NZ_CP045644.1"/>
</dbReference>
<dbReference type="PRINTS" id="PR00080">
    <property type="entry name" value="SDRFAMILY"/>
</dbReference>
<proteinExistence type="inferred from homology"/>
<evidence type="ECO:0000256" key="1">
    <source>
        <dbReference type="ARBA" id="ARBA00006484"/>
    </source>
</evidence>
<evidence type="ECO:0000313" key="3">
    <source>
        <dbReference type="Proteomes" id="UP000326780"/>
    </source>
</evidence>
<accession>A0A5Q0M9K2</accession>
<comment type="similarity">
    <text evidence="1">Belongs to the short-chain dehydrogenases/reductases (SDR) family.</text>
</comment>
<dbReference type="EMBL" id="CP045644">
    <property type="protein sequence ID" value="QFZ85527.1"/>
    <property type="molecule type" value="Genomic_DNA"/>
</dbReference>
<dbReference type="InterPro" id="IPR036291">
    <property type="entry name" value="NAD(P)-bd_dom_sf"/>
</dbReference>
<dbReference type="PRINTS" id="PR00081">
    <property type="entry name" value="GDHRDH"/>
</dbReference>
<dbReference type="Proteomes" id="UP000326780">
    <property type="component" value="Chromosome"/>
</dbReference>